<evidence type="ECO:0000313" key="2">
    <source>
        <dbReference type="EMBL" id="CAD8826845.1"/>
    </source>
</evidence>
<sequence>MPDAECCAGPSCVAESCPAGAVDTWAIAQPTDAAEELTDENAVVTSTSLNHDLVKDDAPEAESASHASERGQTLAELFLACDEPDCKASDITASEMILDLVDSASARGAISQDPPARVVHQHTVVAETDARDADIDATTNEGLKLGCAEDAPRCNPTDEADCPERGSDGTCSDPAHFEPARVATAHPLVEQASVLELGVPLVSDGDAEQANEAPAFPDVSTLGDIPAVVEDATGFDEVSEKSGVSVVGEPIRAPSPDAAVKIPNVFGLNETEPVLASGPEPEETSGDVSETRERFDPQSGHTTTVQVHCGASLPASERSLEAAVGGPEEEEEIDNEGHVADKNIISVEVPPDEMRFVLSDEGCEDVSVEPGVDSGTEVDEGAENTLQEAMSAEGENAEVQAALQVFTEVAEVAEWLSPCPSEFSGTSPPDVVDIGSSDEHI</sequence>
<gene>
    <name evidence="2" type="ORF">NSCI0253_LOCUS1191</name>
</gene>
<feature type="region of interest" description="Disordered" evidence="1">
    <location>
        <begin position="419"/>
        <end position="441"/>
    </location>
</feature>
<accession>A0A7S0ZMT9</accession>
<feature type="region of interest" description="Disordered" evidence="1">
    <location>
        <begin position="271"/>
        <end position="334"/>
    </location>
</feature>
<organism evidence="2">
    <name type="scientific">Noctiluca scintillans</name>
    <name type="common">Sea sparkle</name>
    <name type="synonym">Red tide dinoflagellate</name>
    <dbReference type="NCBI Taxonomy" id="2966"/>
    <lineage>
        <taxon>Eukaryota</taxon>
        <taxon>Sar</taxon>
        <taxon>Alveolata</taxon>
        <taxon>Dinophyceae</taxon>
        <taxon>Noctilucales</taxon>
        <taxon>Noctilucaceae</taxon>
        <taxon>Noctiluca</taxon>
    </lineage>
</organism>
<proteinExistence type="predicted"/>
<reference evidence="2" key="1">
    <citation type="submission" date="2021-01" db="EMBL/GenBank/DDBJ databases">
        <authorList>
            <person name="Corre E."/>
            <person name="Pelletier E."/>
            <person name="Niang G."/>
            <person name="Scheremetjew M."/>
            <person name="Finn R."/>
            <person name="Kale V."/>
            <person name="Holt S."/>
            <person name="Cochrane G."/>
            <person name="Meng A."/>
            <person name="Brown T."/>
            <person name="Cohen L."/>
        </authorList>
    </citation>
    <scope>NUCLEOTIDE SEQUENCE</scope>
</reference>
<evidence type="ECO:0000256" key="1">
    <source>
        <dbReference type="SAM" id="MobiDB-lite"/>
    </source>
</evidence>
<protein>
    <submittedName>
        <fullName evidence="2">Uncharacterized protein</fullName>
    </submittedName>
</protein>
<name>A0A7S0ZMT9_NOCSC</name>
<dbReference type="AlphaFoldDB" id="A0A7S0ZMT9"/>
<dbReference type="EMBL" id="HBFQ01001738">
    <property type="protein sequence ID" value="CAD8826845.1"/>
    <property type="molecule type" value="Transcribed_RNA"/>
</dbReference>